<evidence type="ECO:0000313" key="4">
    <source>
        <dbReference type="Proteomes" id="UP001177003"/>
    </source>
</evidence>
<feature type="compositionally biased region" description="Basic and acidic residues" evidence="1">
    <location>
        <begin position="134"/>
        <end position="146"/>
    </location>
</feature>
<keyword evidence="2" id="KW-0812">Transmembrane</keyword>
<reference evidence="3" key="1">
    <citation type="submission" date="2023-04" db="EMBL/GenBank/DDBJ databases">
        <authorList>
            <person name="Vijverberg K."/>
            <person name="Xiong W."/>
            <person name="Schranz E."/>
        </authorList>
    </citation>
    <scope>NUCLEOTIDE SEQUENCE</scope>
</reference>
<evidence type="ECO:0000256" key="1">
    <source>
        <dbReference type="SAM" id="MobiDB-lite"/>
    </source>
</evidence>
<feature type="compositionally biased region" description="Basic and acidic residues" evidence="1">
    <location>
        <begin position="98"/>
        <end position="118"/>
    </location>
</feature>
<gene>
    <name evidence="3" type="ORF">LSALG_LOCUS28902</name>
</gene>
<dbReference type="AlphaFoldDB" id="A0AA36EAW3"/>
<feature type="region of interest" description="Disordered" evidence="1">
    <location>
        <begin position="134"/>
        <end position="195"/>
    </location>
</feature>
<sequence length="195" mass="22109">MCQKEALIRVIWLLLTLLQVFLGMLKPTMPTWQLRNSEIKLFSALLQDHNSNTSHYRVQLSNLSTFMLGFLRQPTSFIPQPLGPASFPATSMSSPKKNKNDEVTVSKVEEKQTEPETVKPLKEVVPSKTDVFKKIKKMEHMSRSSSDRSPSFSPSMIRKPHVTRKGVVLREVPVPVSPSAKKRKAKDMAKHISKN</sequence>
<dbReference type="Proteomes" id="UP001177003">
    <property type="component" value="Chromosome 6"/>
</dbReference>
<feature type="transmembrane region" description="Helical" evidence="2">
    <location>
        <begin position="6"/>
        <end position="25"/>
    </location>
</feature>
<proteinExistence type="predicted"/>
<evidence type="ECO:0000256" key="2">
    <source>
        <dbReference type="SAM" id="Phobius"/>
    </source>
</evidence>
<keyword evidence="4" id="KW-1185">Reference proteome</keyword>
<feature type="region of interest" description="Disordered" evidence="1">
    <location>
        <begin position="88"/>
        <end position="118"/>
    </location>
</feature>
<dbReference type="EMBL" id="OX465082">
    <property type="protein sequence ID" value="CAI9289676.1"/>
    <property type="molecule type" value="Genomic_DNA"/>
</dbReference>
<feature type="compositionally biased region" description="Basic and acidic residues" evidence="1">
    <location>
        <begin position="186"/>
        <end position="195"/>
    </location>
</feature>
<name>A0AA36EAW3_LACSI</name>
<organism evidence="3 4">
    <name type="scientific">Lactuca saligna</name>
    <name type="common">Willowleaf lettuce</name>
    <dbReference type="NCBI Taxonomy" id="75948"/>
    <lineage>
        <taxon>Eukaryota</taxon>
        <taxon>Viridiplantae</taxon>
        <taxon>Streptophyta</taxon>
        <taxon>Embryophyta</taxon>
        <taxon>Tracheophyta</taxon>
        <taxon>Spermatophyta</taxon>
        <taxon>Magnoliopsida</taxon>
        <taxon>eudicotyledons</taxon>
        <taxon>Gunneridae</taxon>
        <taxon>Pentapetalae</taxon>
        <taxon>asterids</taxon>
        <taxon>campanulids</taxon>
        <taxon>Asterales</taxon>
        <taxon>Asteraceae</taxon>
        <taxon>Cichorioideae</taxon>
        <taxon>Cichorieae</taxon>
        <taxon>Lactucinae</taxon>
        <taxon>Lactuca</taxon>
    </lineage>
</organism>
<keyword evidence="2" id="KW-0472">Membrane</keyword>
<keyword evidence="2" id="KW-1133">Transmembrane helix</keyword>
<protein>
    <submittedName>
        <fullName evidence="3">Uncharacterized protein</fullName>
    </submittedName>
</protein>
<accession>A0AA36EAW3</accession>
<evidence type="ECO:0000313" key="3">
    <source>
        <dbReference type="EMBL" id="CAI9289676.1"/>
    </source>
</evidence>